<dbReference type="PANTHER" id="PTHR23507:SF1">
    <property type="entry name" value="FI18259P1-RELATED"/>
    <property type="match status" value="1"/>
</dbReference>
<dbReference type="GO" id="GO:0016020">
    <property type="term" value="C:membrane"/>
    <property type="evidence" value="ECO:0007669"/>
    <property type="project" value="UniProtKB-SubCell"/>
</dbReference>
<reference evidence="7 8" key="1">
    <citation type="submission" date="2014-02" db="EMBL/GenBank/DDBJ databases">
        <title>The genome sequence of the entomopathogenic fungus Metarhizium robertsii ARSEF 2575.</title>
        <authorList>
            <person name="Giuliano Garisto Donzelli B."/>
            <person name="Roe B.A."/>
            <person name="Macmil S.L."/>
            <person name="Krasnoff S.B."/>
            <person name="Gibson D.M."/>
        </authorList>
    </citation>
    <scope>NUCLEOTIDE SEQUENCE [LARGE SCALE GENOMIC DNA]</scope>
    <source>
        <strain evidence="7 8">ARSEF 2575</strain>
    </source>
</reference>
<dbReference type="Pfam" id="PF07690">
    <property type="entry name" value="MFS_1"/>
    <property type="match status" value="1"/>
</dbReference>
<feature type="transmembrane region" description="Helical" evidence="6">
    <location>
        <begin position="211"/>
        <end position="234"/>
    </location>
</feature>
<dbReference type="InterPro" id="IPR011701">
    <property type="entry name" value="MFS"/>
</dbReference>
<feature type="transmembrane region" description="Helical" evidence="6">
    <location>
        <begin position="144"/>
        <end position="170"/>
    </location>
</feature>
<dbReference type="OrthoDB" id="4940472at2759"/>
<gene>
    <name evidence="7" type="ORF">X797_001625</name>
</gene>
<evidence type="ECO:0000313" key="7">
    <source>
        <dbReference type="EMBL" id="EXV03955.1"/>
    </source>
</evidence>
<dbReference type="eggNOG" id="ENOG502QWBF">
    <property type="taxonomic scope" value="Eukaryota"/>
</dbReference>
<feature type="transmembrane region" description="Helical" evidence="6">
    <location>
        <begin position="367"/>
        <end position="386"/>
    </location>
</feature>
<evidence type="ECO:0000256" key="4">
    <source>
        <dbReference type="ARBA" id="ARBA00023136"/>
    </source>
</evidence>
<evidence type="ECO:0000313" key="8">
    <source>
        <dbReference type="Proteomes" id="UP000030151"/>
    </source>
</evidence>
<evidence type="ECO:0000256" key="2">
    <source>
        <dbReference type="ARBA" id="ARBA00022692"/>
    </source>
</evidence>
<accession>A0A0A1V2C5</accession>
<name>A0A0A1V2C5_9HYPO</name>
<dbReference type="HOGENOM" id="CLU_013756_2_1_1"/>
<feature type="compositionally biased region" description="Basic and acidic residues" evidence="5">
    <location>
        <begin position="1"/>
        <end position="18"/>
    </location>
</feature>
<dbReference type="InterPro" id="IPR036259">
    <property type="entry name" value="MFS_trans_sf"/>
</dbReference>
<comment type="subcellular location">
    <subcellularLocation>
        <location evidence="1">Membrane</location>
        <topology evidence="1">Multi-pass membrane protein</topology>
    </subcellularLocation>
</comment>
<keyword evidence="3 6" id="KW-1133">Transmembrane helix</keyword>
<keyword evidence="4 6" id="KW-0472">Membrane</keyword>
<dbReference type="AlphaFoldDB" id="A0A0A1V2C5"/>
<feature type="transmembrane region" description="Helical" evidence="6">
    <location>
        <begin position="56"/>
        <end position="75"/>
    </location>
</feature>
<feature type="transmembrane region" description="Helical" evidence="6">
    <location>
        <begin position="176"/>
        <end position="199"/>
    </location>
</feature>
<protein>
    <submittedName>
        <fullName evidence="7">MFS transporter</fullName>
    </submittedName>
</protein>
<comment type="caution">
    <text evidence="7">The sequence shown here is derived from an EMBL/GenBank/DDBJ whole genome shotgun (WGS) entry which is preliminary data.</text>
</comment>
<dbReference type="GO" id="GO:0022857">
    <property type="term" value="F:transmembrane transporter activity"/>
    <property type="evidence" value="ECO:0007669"/>
    <property type="project" value="InterPro"/>
</dbReference>
<dbReference type="Gene3D" id="1.20.1250.20">
    <property type="entry name" value="MFS general substrate transporter like domains"/>
    <property type="match status" value="1"/>
</dbReference>
<keyword evidence="2 6" id="KW-0812">Transmembrane</keyword>
<feature type="transmembrane region" description="Helical" evidence="6">
    <location>
        <begin position="398"/>
        <end position="417"/>
    </location>
</feature>
<feature type="region of interest" description="Disordered" evidence="5">
    <location>
        <begin position="1"/>
        <end position="51"/>
    </location>
</feature>
<evidence type="ECO:0000256" key="6">
    <source>
        <dbReference type="SAM" id="Phobius"/>
    </source>
</evidence>
<feature type="transmembrane region" description="Helical" evidence="6">
    <location>
        <begin position="240"/>
        <end position="259"/>
    </location>
</feature>
<dbReference type="PANTHER" id="PTHR23507">
    <property type="entry name" value="ZGC:174356"/>
    <property type="match status" value="1"/>
</dbReference>
<dbReference type="Proteomes" id="UP000030151">
    <property type="component" value="Unassembled WGS sequence"/>
</dbReference>
<feature type="transmembrane region" description="Helical" evidence="6">
    <location>
        <begin position="423"/>
        <end position="444"/>
    </location>
</feature>
<evidence type="ECO:0000256" key="1">
    <source>
        <dbReference type="ARBA" id="ARBA00004141"/>
    </source>
</evidence>
<feature type="transmembrane region" description="Helical" evidence="6">
    <location>
        <begin position="299"/>
        <end position="319"/>
    </location>
</feature>
<dbReference type="SUPFAM" id="SSF103473">
    <property type="entry name" value="MFS general substrate transporter"/>
    <property type="match status" value="1"/>
</dbReference>
<sequence length="459" mass="48947">MARLDDRLAPPDIRRSADLTDNEQQPLIKTDSHSNNDDAQAQAPHGSKSAFRPSSAVTACFALNILLEVGLYLIAIPMNQVLEGIICHNVSPAAPGPSDARCKDTTVQSELSFIRGWQVTFDTIPGLVTAVPYGIMADAYGRELVLGLSVLGGAMAGSFTVLVCSLPSVFSPRLVWLGSAFALVGGGAPVFNAVTFAIVSGVVSERKRSVVFLYIAAAVLGSQLVASPLVYVLINVDTWLPVYCGLGCLWLATAVAFSIPRMMLASSPALEHVKTEEAQESRAQAQPARYHRLMGVAKAAVWFARGNVLVVVLLLTFLVTSLGRLAQEIILQYITKRYGWSWSEVSISISPCHLCVLHAGLVLSLHAFFTLTLLTVILPVASQALARKTTLATQSRTLWLARISVSMSTLGAFTMGLSETVGLMAVGLALFALGMATPPFSGAYSRQLLTSVTSIPCIL</sequence>
<evidence type="ECO:0000256" key="3">
    <source>
        <dbReference type="ARBA" id="ARBA00022989"/>
    </source>
</evidence>
<organism evidence="7 8">
    <name type="scientific">Metarhizium robertsii</name>
    <dbReference type="NCBI Taxonomy" id="568076"/>
    <lineage>
        <taxon>Eukaryota</taxon>
        <taxon>Fungi</taxon>
        <taxon>Dikarya</taxon>
        <taxon>Ascomycota</taxon>
        <taxon>Pezizomycotina</taxon>
        <taxon>Sordariomycetes</taxon>
        <taxon>Hypocreomycetidae</taxon>
        <taxon>Hypocreales</taxon>
        <taxon>Clavicipitaceae</taxon>
        <taxon>Metarhizium</taxon>
    </lineage>
</organism>
<proteinExistence type="predicted"/>
<dbReference type="EMBL" id="JELW01000002">
    <property type="protein sequence ID" value="EXV03955.1"/>
    <property type="molecule type" value="Genomic_DNA"/>
</dbReference>
<evidence type="ECO:0000256" key="5">
    <source>
        <dbReference type="SAM" id="MobiDB-lite"/>
    </source>
</evidence>